<dbReference type="Pfam" id="PF07536">
    <property type="entry name" value="HWE_HK"/>
    <property type="match status" value="1"/>
</dbReference>
<dbReference type="Proteomes" id="UP000052023">
    <property type="component" value="Unassembled WGS sequence"/>
</dbReference>
<accession>A0A0R3MIK9</accession>
<comment type="catalytic activity">
    <reaction evidence="1">
        <text>ATP + protein L-histidine = ADP + protein N-phospho-L-histidine.</text>
        <dbReference type="EC" id="2.7.13.3"/>
    </reaction>
</comment>
<evidence type="ECO:0000313" key="10">
    <source>
        <dbReference type="EMBL" id="KRR19454.1"/>
    </source>
</evidence>
<keyword evidence="8" id="KW-1133">Transmembrane helix</keyword>
<gene>
    <name evidence="10" type="ORF">CQ13_33660</name>
</gene>
<dbReference type="InterPro" id="IPR011102">
    <property type="entry name" value="Sig_transdc_His_kinase_HWE"/>
</dbReference>
<feature type="transmembrane region" description="Helical" evidence="8">
    <location>
        <begin position="22"/>
        <end position="55"/>
    </location>
</feature>
<organism evidence="10 11">
    <name type="scientific">Bradyrhizobium retamae</name>
    <dbReference type="NCBI Taxonomy" id="1300035"/>
    <lineage>
        <taxon>Bacteria</taxon>
        <taxon>Pseudomonadati</taxon>
        <taxon>Pseudomonadota</taxon>
        <taxon>Alphaproteobacteria</taxon>
        <taxon>Hyphomicrobiales</taxon>
        <taxon>Nitrobacteraceae</taxon>
        <taxon>Bradyrhizobium</taxon>
    </lineage>
</organism>
<dbReference type="PANTHER" id="PTHR41523:SF7">
    <property type="entry name" value="HISTIDINE KINASE"/>
    <property type="match status" value="1"/>
</dbReference>
<keyword evidence="8" id="KW-0812">Transmembrane</keyword>
<proteinExistence type="predicted"/>
<evidence type="ECO:0000256" key="7">
    <source>
        <dbReference type="ARBA" id="ARBA00022840"/>
    </source>
</evidence>
<dbReference type="InterPro" id="IPR036890">
    <property type="entry name" value="HATPase_C_sf"/>
</dbReference>
<dbReference type="Gene3D" id="3.30.565.10">
    <property type="entry name" value="Histidine kinase-like ATPase, C-terminal domain"/>
    <property type="match status" value="1"/>
</dbReference>
<feature type="transmembrane region" description="Helical" evidence="8">
    <location>
        <begin position="67"/>
        <end position="85"/>
    </location>
</feature>
<feature type="domain" description="Signal transduction histidine kinase HWE region" evidence="9">
    <location>
        <begin position="108"/>
        <end position="183"/>
    </location>
</feature>
<evidence type="ECO:0000256" key="8">
    <source>
        <dbReference type="SAM" id="Phobius"/>
    </source>
</evidence>
<keyword evidence="5" id="KW-0547">Nucleotide-binding</keyword>
<keyword evidence="11" id="KW-1185">Reference proteome</keyword>
<dbReference type="EMBL" id="LLYA01000185">
    <property type="protein sequence ID" value="KRR19454.1"/>
    <property type="molecule type" value="Genomic_DNA"/>
</dbReference>
<keyword evidence="7" id="KW-0067">ATP-binding</keyword>
<evidence type="ECO:0000256" key="5">
    <source>
        <dbReference type="ARBA" id="ARBA00022741"/>
    </source>
</evidence>
<keyword evidence="6" id="KW-0418">Kinase</keyword>
<dbReference type="GO" id="GO:0004673">
    <property type="term" value="F:protein histidine kinase activity"/>
    <property type="evidence" value="ECO:0007669"/>
    <property type="project" value="UniProtKB-EC"/>
</dbReference>
<evidence type="ECO:0000259" key="9">
    <source>
        <dbReference type="SMART" id="SM00911"/>
    </source>
</evidence>
<evidence type="ECO:0000256" key="4">
    <source>
        <dbReference type="ARBA" id="ARBA00022679"/>
    </source>
</evidence>
<dbReference type="GO" id="GO:0005524">
    <property type="term" value="F:ATP binding"/>
    <property type="evidence" value="ECO:0007669"/>
    <property type="project" value="UniProtKB-KW"/>
</dbReference>
<dbReference type="SMART" id="SM00911">
    <property type="entry name" value="HWE_HK"/>
    <property type="match status" value="1"/>
</dbReference>
<evidence type="ECO:0000256" key="1">
    <source>
        <dbReference type="ARBA" id="ARBA00000085"/>
    </source>
</evidence>
<comment type="caution">
    <text evidence="10">The sequence shown here is derived from an EMBL/GenBank/DDBJ whole genome shotgun (WGS) entry which is preliminary data.</text>
</comment>
<evidence type="ECO:0000256" key="3">
    <source>
        <dbReference type="ARBA" id="ARBA00022553"/>
    </source>
</evidence>
<evidence type="ECO:0000313" key="11">
    <source>
        <dbReference type="Proteomes" id="UP000052023"/>
    </source>
</evidence>
<keyword evidence="3" id="KW-0597">Phosphoprotein</keyword>
<keyword evidence="4" id="KW-0808">Transferase</keyword>
<sequence length="319" mass="33850">MATAIRVLLGEVGPESTVFAPYYAATVVIALVCGWTSAAISALAGGILASLLFLLPDKDPARGPATIVVSLGLYGASSFVIIWSAESYRRLTLLLQEADKVRSLLSNELAHRLKNTLTVVQTVIRYSVNDQPELRNKLCARIAALADTNDVLIRAQGSSNFVELIDRELAHFGSSRVHVSGPDFNCERETLTLLSLLIHELATNAAKYGALATATGSLHLEWSLVSGRLDMTWRERGVTGLSAPGSKGFGTKLLDAVAKRFNGSVHVELASGGLTCRLTLQLFEPDHSDSLADAGSDHQVVAFPSASAAIHSSKSIAAG</sequence>
<name>A0A0R3MIK9_9BRAD</name>
<keyword evidence="8" id="KW-0472">Membrane</keyword>
<evidence type="ECO:0000256" key="2">
    <source>
        <dbReference type="ARBA" id="ARBA00012438"/>
    </source>
</evidence>
<dbReference type="AlphaFoldDB" id="A0A0R3MIK9"/>
<dbReference type="PANTHER" id="PTHR41523">
    <property type="entry name" value="TWO-COMPONENT SYSTEM SENSOR PROTEIN"/>
    <property type="match status" value="1"/>
</dbReference>
<evidence type="ECO:0000256" key="6">
    <source>
        <dbReference type="ARBA" id="ARBA00022777"/>
    </source>
</evidence>
<protein>
    <recommendedName>
        <fullName evidence="2">histidine kinase</fullName>
        <ecNumber evidence="2">2.7.13.3</ecNumber>
    </recommendedName>
</protein>
<reference evidence="10 11" key="1">
    <citation type="submission" date="2014-03" db="EMBL/GenBank/DDBJ databases">
        <title>Bradyrhizobium valentinum sp. nov., isolated from effective nodules of Lupinus mariae-josephae, a lupine endemic of basic-lime soils in Eastern Spain.</title>
        <authorList>
            <person name="Duran D."/>
            <person name="Rey L."/>
            <person name="Navarro A."/>
            <person name="Busquets A."/>
            <person name="Imperial J."/>
            <person name="Ruiz-Argueso T."/>
        </authorList>
    </citation>
    <scope>NUCLEOTIDE SEQUENCE [LARGE SCALE GENOMIC DNA]</scope>
    <source>
        <strain evidence="10 11">Ro19</strain>
    </source>
</reference>
<dbReference type="EC" id="2.7.13.3" evidence="2"/>